<protein>
    <submittedName>
        <fullName evidence="2">Uncharacterized protein</fullName>
    </submittedName>
</protein>
<dbReference type="KEGG" id="xbv:XBW1_4002"/>
<reference evidence="2 3" key="1">
    <citation type="submission" date="2014-02" db="EMBL/GenBank/DDBJ databases">
        <authorList>
            <person name="Genoscope - CEA"/>
        </authorList>
    </citation>
    <scope>NUCLEOTIDE SEQUENCE [LARGE SCALE GENOMIC DNA]</scope>
    <source>
        <strain evidence="2 3">CS03</strain>
    </source>
</reference>
<dbReference type="EMBL" id="FO818637">
    <property type="protein sequence ID" value="CDM91358.1"/>
    <property type="molecule type" value="Genomic_DNA"/>
</dbReference>
<gene>
    <name evidence="2" type="ORF">XBW1_4002</name>
</gene>
<evidence type="ECO:0000256" key="1">
    <source>
        <dbReference type="SAM" id="MobiDB-lite"/>
    </source>
</evidence>
<sequence length="44" mass="4861">MARTKVISITEAAKVVADVLALPLPEPKPTRQTREDKHSASAWF</sequence>
<feature type="compositionally biased region" description="Basic and acidic residues" evidence="1">
    <location>
        <begin position="28"/>
        <end position="44"/>
    </location>
</feature>
<accession>A0A0B6XEX3</accession>
<feature type="region of interest" description="Disordered" evidence="1">
    <location>
        <begin position="25"/>
        <end position="44"/>
    </location>
</feature>
<dbReference type="Proteomes" id="UP000032930">
    <property type="component" value="Chromosome"/>
</dbReference>
<organism evidence="2 3">
    <name type="scientific">Xenorhabdus bovienii</name>
    <name type="common">Xenorhabdus nematophila subsp. bovienii</name>
    <dbReference type="NCBI Taxonomy" id="40576"/>
    <lineage>
        <taxon>Bacteria</taxon>
        <taxon>Pseudomonadati</taxon>
        <taxon>Pseudomonadota</taxon>
        <taxon>Gammaproteobacteria</taxon>
        <taxon>Enterobacterales</taxon>
        <taxon>Morganellaceae</taxon>
        <taxon>Xenorhabdus</taxon>
    </lineage>
</organism>
<name>A0A0B6XEX3_XENBV</name>
<proteinExistence type="predicted"/>
<evidence type="ECO:0000313" key="2">
    <source>
        <dbReference type="EMBL" id="CDM91358.1"/>
    </source>
</evidence>
<evidence type="ECO:0000313" key="3">
    <source>
        <dbReference type="Proteomes" id="UP000032930"/>
    </source>
</evidence>
<dbReference type="AlphaFoldDB" id="A0A0B6XEX3"/>